<keyword evidence="1" id="KW-0436">Ligase</keyword>
<name>A0A6A4J303_APOLU</name>
<accession>A0A6A4J303</accession>
<evidence type="ECO:0000256" key="1">
    <source>
        <dbReference type="ARBA" id="ARBA00022598"/>
    </source>
</evidence>
<evidence type="ECO:0000313" key="5">
    <source>
        <dbReference type="Proteomes" id="UP000466442"/>
    </source>
</evidence>
<dbReference type="GO" id="GO:0000226">
    <property type="term" value="P:microtubule cytoskeleton organization"/>
    <property type="evidence" value="ECO:0007669"/>
    <property type="project" value="TreeGrafter"/>
</dbReference>
<dbReference type="GO" id="GO:0036064">
    <property type="term" value="C:ciliary basal body"/>
    <property type="evidence" value="ECO:0007669"/>
    <property type="project" value="TreeGrafter"/>
</dbReference>
<dbReference type="GO" id="GO:0015631">
    <property type="term" value="F:tubulin binding"/>
    <property type="evidence" value="ECO:0007669"/>
    <property type="project" value="TreeGrafter"/>
</dbReference>
<keyword evidence="2" id="KW-0547">Nucleotide-binding</keyword>
<gene>
    <name evidence="4" type="ORF">GE061_004572</name>
</gene>
<dbReference type="EMBL" id="WIXP02000012">
    <property type="protein sequence ID" value="KAF6202174.1"/>
    <property type="molecule type" value="Genomic_DNA"/>
</dbReference>
<dbReference type="GO" id="GO:0005524">
    <property type="term" value="F:ATP binding"/>
    <property type="evidence" value="ECO:0007669"/>
    <property type="project" value="UniProtKB-KW"/>
</dbReference>
<evidence type="ECO:0000256" key="3">
    <source>
        <dbReference type="ARBA" id="ARBA00022840"/>
    </source>
</evidence>
<keyword evidence="5" id="KW-1185">Reference proteome</keyword>
<sequence length="805" mass="92746">MNDMSYSSTSRSKSEAVVKRKRWREKLSLINTSNCRFDIIRSTAYGLKIQESADNWDIIWTDVSTSVEKCRALKRYQRTNHFPGMMEICQKHFLARNLNRLLKAFPQDYKIFPKTWCLRSDIRKVVEHAKAHKDDCFIVKPDFGCQGRGITITKNINQLRDFDEMICQIYIQNPFLIDGYKFDLRIYVLITSCDPLRVFVYNEGLARFATAKYEKPSSSNFNNMFMHLTNYSVNKHSRAYVLDDEDGSKRKLSTINKWFQRNNYDVNKIWNSVDDVIIKTVLVSLPTLKHYYRTAFPNKRSSHACFEILGFDFLFDHRLNPYLLEVNHSPSFYTETSIDLEVKESLLYDAFVILNLQYTNRIKVQNHNVATQARIKWENDHLGNFRKIYPSGEEDYYDKFIGSTQNTLFCGTISSRAKERDREVNLERKTSSISTSCCTESHRSRRAKKPKTLLQRVLSDVIMSPAKPRKRGKYLKNHAGSDEQLSSMTTRTLSIDTDLNLIDEVEERERLLSRTERESLMKSYGVFQKVHDNLMKAGLLRTKDVKTDDEELDKSGVECGFGNSLAKLLDAISTRTGFMLSEKAKNFMQMLNMRGEKGSNEIQSDAKSTKHGAANCWKFEPCFIDSDEEIERIASMEQREKTLMDENVHDRVYENLKRAGVLKLEDQIKAVLSKRWSGSGDSAGMTTQPRYPIDDKVVKVLDCLWSKTGAKLETRFGPGLGVAKLTQNKTAKPGSIQQEFKMTNHPVALSCEEPLSYTSVTSTPTENSTTLFTVLETLSLSTEVWGTPDENSERSKIHNGCWRNP</sequence>
<protein>
    <submittedName>
        <fullName evidence="4">Uncharacterized protein</fullName>
    </submittedName>
</protein>
<dbReference type="SUPFAM" id="SSF56059">
    <property type="entry name" value="Glutathione synthetase ATP-binding domain-like"/>
    <property type="match status" value="1"/>
</dbReference>
<dbReference type="InterPro" id="IPR004344">
    <property type="entry name" value="TTL/TTLL_fam"/>
</dbReference>
<dbReference type="Pfam" id="PF03133">
    <property type="entry name" value="TTL"/>
    <property type="match status" value="1"/>
</dbReference>
<dbReference type="GO" id="GO:0070740">
    <property type="term" value="F:tubulin-glutamic acid ligase activity"/>
    <property type="evidence" value="ECO:0007669"/>
    <property type="project" value="TreeGrafter"/>
</dbReference>
<dbReference type="PANTHER" id="PTHR12241">
    <property type="entry name" value="TUBULIN POLYGLUTAMYLASE"/>
    <property type="match status" value="1"/>
</dbReference>
<dbReference type="OrthoDB" id="202825at2759"/>
<dbReference type="Proteomes" id="UP000466442">
    <property type="component" value="Linkage Group LG12"/>
</dbReference>
<dbReference type="Gene3D" id="3.30.470.20">
    <property type="entry name" value="ATP-grasp fold, B domain"/>
    <property type="match status" value="1"/>
</dbReference>
<dbReference type="AlphaFoldDB" id="A0A6A4J303"/>
<comment type="caution">
    <text evidence="4">The sequence shown here is derived from an EMBL/GenBank/DDBJ whole genome shotgun (WGS) entry which is preliminary data.</text>
</comment>
<evidence type="ECO:0000313" key="4">
    <source>
        <dbReference type="EMBL" id="KAF6202174.1"/>
    </source>
</evidence>
<dbReference type="PANTHER" id="PTHR12241:SF161">
    <property type="entry name" value="TUBULIN POLYGLUTAMYLASE TTLL6"/>
    <property type="match status" value="1"/>
</dbReference>
<dbReference type="PROSITE" id="PS51221">
    <property type="entry name" value="TTL"/>
    <property type="match status" value="1"/>
</dbReference>
<organism evidence="4 5">
    <name type="scientific">Apolygus lucorum</name>
    <name type="common">Small green plant bug</name>
    <name type="synonym">Lygocoris lucorum</name>
    <dbReference type="NCBI Taxonomy" id="248454"/>
    <lineage>
        <taxon>Eukaryota</taxon>
        <taxon>Metazoa</taxon>
        <taxon>Ecdysozoa</taxon>
        <taxon>Arthropoda</taxon>
        <taxon>Hexapoda</taxon>
        <taxon>Insecta</taxon>
        <taxon>Pterygota</taxon>
        <taxon>Neoptera</taxon>
        <taxon>Paraneoptera</taxon>
        <taxon>Hemiptera</taxon>
        <taxon>Heteroptera</taxon>
        <taxon>Panheteroptera</taxon>
        <taxon>Cimicomorpha</taxon>
        <taxon>Miridae</taxon>
        <taxon>Mirini</taxon>
        <taxon>Apolygus</taxon>
    </lineage>
</organism>
<evidence type="ECO:0000256" key="2">
    <source>
        <dbReference type="ARBA" id="ARBA00022741"/>
    </source>
</evidence>
<reference evidence="4" key="1">
    <citation type="journal article" date="2021" name="Mol. Ecol. Resour.">
        <title>Apolygus lucorum genome provides insights into omnivorousness and mesophyll feeding.</title>
        <authorList>
            <person name="Liu Y."/>
            <person name="Liu H."/>
            <person name="Wang H."/>
            <person name="Huang T."/>
            <person name="Liu B."/>
            <person name="Yang B."/>
            <person name="Yin L."/>
            <person name="Li B."/>
            <person name="Zhang Y."/>
            <person name="Zhang S."/>
            <person name="Jiang F."/>
            <person name="Zhang X."/>
            <person name="Ren Y."/>
            <person name="Wang B."/>
            <person name="Wang S."/>
            <person name="Lu Y."/>
            <person name="Wu K."/>
            <person name="Fan W."/>
            <person name="Wang G."/>
        </authorList>
    </citation>
    <scope>NUCLEOTIDE SEQUENCE</scope>
    <source>
        <strain evidence="4">12Hb</strain>
    </source>
</reference>
<proteinExistence type="predicted"/>
<keyword evidence="3" id="KW-0067">ATP-binding</keyword>